<dbReference type="PANTHER" id="PTHR14270:SF0">
    <property type="entry name" value="NONSENSE-MEDIATED MRNA DECAY FACTOR SMG9"/>
    <property type="match status" value="1"/>
</dbReference>
<accession>A0A6A4VPD4</accession>
<dbReference type="SUPFAM" id="SSF52540">
    <property type="entry name" value="P-loop containing nucleoside triphosphate hydrolases"/>
    <property type="match status" value="1"/>
</dbReference>
<keyword evidence="4" id="KW-0812">Transmembrane</keyword>
<evidence type="ECO:0000256" key="3">
    <source>
        <dbReference type="SAM" id="MobiDB-lite"/>
    </source>
</evidence>
<dbReference type="InterPro" id="IPR027417">
    <property type="entry name" value="P-loop_NTPase"/>
</dbReference>
<keyword evidence="4" id="KW-1133">Transmembrane helix</keyword>
<dbReference type="Proteomes" id="UP000440578">
    <property type="component" value="Unassembled WGS sequence"/>
</dbReference>
<name>A0A6A4VPD4_AMPAM</name>
<dbReference type="AlphaFoldDB" id="A0A6A4VPD4"/>
<dbReference type="GO" id="GO:0000184">
    <property type="term" value="P:nuclear-transcribed mRNA catabolic process, nonsense-mediated decay"/>
    <property type="evidence" value="ECO:0007669"/>
    <property type="project" value="UniProtKB-KW"/>
</dbReference>
<dbReference type="EMBL" id="VIIS01001750">
    <property type="protein sequence ID" value="KAF0293404.1"/>
    <property type="molecule type" value="Genomic_DNA"/>
</dbReference>
<keyword evidence="2" id="KW-0866">Nonsense-mediated mRNA decay</keyword>
<keyword evidence="6" id="KW-1185">Reference proteome</keyword>
<feature type="transmembrane region" description="Helical" evidence="4">
    <location>
        <begin position="275"/>
        <end position="299"/>
    </location>
</feature>
<protein>
    <submittedName>
        <fullName evidence="5">Protein SMG9</fullName>
    </submittedName>
</protein>
<dbReference type="InterPro" id="IPR039177">
    <property type="entry name" value="SMG9"/>
</dbReference>
<feature type="compositionally biased region" description="Pro residues" evidence="3">
    <location>
        <begin position="61"/>
        <end position="71"/>
    </location>
</feature>
<evidence type="ECO:0000313" key="6">
    <source>
        <dbReference type="Proteomes" id="UP000440578"/>
    </source>
</evidence>
<keyword evidence="4" id="KW-0472">Membrane</keyword>
<feature type="region of interest" description="Disordered" evidence="3">
    <location>
        <begin position="1"/>
        <end position="72"/>
    </location>
</feature>
<evidence type="ECO:0000256" key="2">
    <source>
        <dbReference type="ARBA" id="ARBA00023161"/>
    </source>
</evidence>
<gene>
    <name evidence="5" type="primary">smg9</name>
    <name evidence="5" type="ORF">FJT64_008795</name>
</gene>
<comment type="caution">
    <text evidence="5">The sequence shown here is derived from an EMBL/GenBank/DDBJ whole genome shotgun (WGS) entry which is preliminary data.</text>
</comment>
<evidence type="ECO:0000313" key="5">
    <source>
        <dbReference type="EMBL" id="KAF0293404.1"/>
    </source>
</evidence>
<sequence>MDSPRPVLLTKASEAAAELGRPSSTERAVTVMRKDDTVLLPSVEGGASDTGGRRPAASLSVPPPPPQPMSRPCPLLSESLQVSDTGVAWLGEGTEFLVVGAVGRQGVGKSTVMSMLAGQAPFCPIKKYMFPPETVQQVLSSEHRTNGIEMMVTGQRAVLLDTQPLLSPSIVDLLAQGDRKLPGDGGSLETQMELLALQQLAFLYSICHVVLVVQDWCVDSDLVSAHLIPVKFMLAVLQLLVGYRTISGELLAAVEGRRTINVATLRSLRSLHDQLSATFESLIAAMSMELVIITVYGIFLYD</sequence>
<evidence type="ECO:0000256" key="1">
    <source>
        <dbReference type="ARBA" id="ARBA00007712"/>
    </source>
</evidence>
<reference evidence="5 6" key="1">
    <citation type="submission" date="2019-07" db="EMBL/GenBank/DDBJ databases">
        <title>Draft genome assembly of a fouling barnacle, Amphibalanus amphitrite (Darwin, 1854): The first reference genome for Thecostraca.</title>
        <authorList>
            <person name="Kim W."/>
        </authorList>
    </citation>
    <scope>NUCLEOTIDE SEQUENCE [LARGE SCALE GENOMIC DNA]</scope>
    <source>
        <strain evidence="5">SNU_AA5</strain>
        <tissue evidence="5">Soma without cirri and trophi</tissue>
    </source>
</reference>
<dbReference type="OrthoDB" id="6381632at2759"/>
<comment type="similarity">
    <text evidence="1">Belongs to the SMG9 family.</text>
</comment>
<proteinExistence type="inferred from homology"/>
<evidence type="ECO:0000256" key="4">
    <source>
        <dbReference type="SAM" id="Phobius"/>
    </source>
</evidence>
<organism evidence="5 6">
    <name type="scientific">Amphibalanus amphitrite</name>
    <name type="common">Striped barnacle</name>
    <name type="synonym">Balanus amphitrite</name>
    <dbReference type="NCBI Taxonomy" id="1232801"/>
    <lineage>
        <taxon>Eukaryota</taxon>
        <taxon>Metazoa</taxon>
        <taxon>Ecdysozoa</taxon>
        <taxon>Arthropoda</taxon>
        <taxon>Crustacea</taxon>
        <taxon>Multicrustacea</taxon>
        <taxon>Cirripedia</taxon>
        <taxon>Thoracica</taxon>
        <taxon>Thoracicalcarea</taxon>
        <taxon>Balanomorpha</taxon>
        <taxon>Balanoidea</taxon>
        <taxon>Balanidae</taxon>
        <taxon>Amphibalaninae</taxon>
        <taxon>Amphibalanus</taxon>
    </lineage>
</organism>
<dbReference type="PANTHER" id="PTHR14270">
    <property type="entry name" value="NONSENSE-MEDIATED MRNA DECAY FACTOR SMG9"/>
    <property type="match status" value="1"/>
</dbReference>